<dbReference type="InterPro" id="IPR018060">
    <property type="entry name" value="HTH_AraC"/>
</dbReference>
<dbReference type="SMART" id="SM00342">
    <property type="entry name" value="HTH_ARAC"/>
    <property type="match status" value="1"/>
</dbReference>
<keyword evidence="1" id="KW-0805">Transcription regulation</keyword>
<comment type="caution">
    <text evidence="4">The sequence shown here is derived from an EMBL/GenBank/DDBJ whole genome shotgun (WGS) entry which is preliminary data.</text>
</comment>
<feature type="domain" description="HTH araC/xylS-type" evidence="3">
    <location>
        <begin position="185"/>
        <end position="282"/>
    </location>
</feature>
<dbReference type="PANTHER" id="PTHR47893">
    <property type="entry name" value="REGULATORY PROTEIN PCHR"/>
    <property type="match status" value="1"/>
</dbReference>
<organism evidence="4 5">
    <name type="scientific">Shinella yambaruensis</name>
    <dbReference type="NCBI Taxonomy" id="415996"/>
    <lineage>
        <taxon>Bacteria</taxon>
        <taxon>Pseudomonadati</taxon>
        <taxon>Pseudomonadota</taxon>
        <taxon>Alphaproteobacteria</taxon>
        <taxon>Hyphomicrobiales</taxon>
        <taxon>Rhizobiaceae</taxon>
        <taxon>Shinella</taxon>
    </lineage>
</organism>
<evidence type="ECO:0000259" key="3">
    <source>
        <dbReference type="PROSITE" id="PS01124"/>
    </source>
</evidence>
<dbReference type="EMBL" id="BSOP01000067">
    <property type="protein sequence ID" value="GLR55012.1"/>
    <property type="molecule type" value="Genomic_DNA"/>
</dbReference>
<keyword evidence="2" id="KW-0804">Transcription</keyword>
<evidence type="ECO:0000313" key="4">
    <source>
        <dbReference type="EMBL" id="GLR55012.1"/>
    </source>
</evidence>
<sequence length="284" mass="30698">MLLVPAENAVEIIRACGLNIFLETSSVRREMVWESTTPPGHWLGTLLEGSLSVQQEGFGEHRWEGGGGTIFSTSDNVATRHVVLRDGSVAAVFVQIEAEMAEPLIGGDMLALIARKTPDPRPALPEAARTIAWQMLGCPLRGPARRLYMTGKAMEIVAHVLDDATMPDHACDPGGWSARDIARLHEARSILLAELAAPPSVPELARRVGTNAKKLGAGFQALFGTTVYGFVKASRLDAARLMLEGGETSITHVARQVGYQPQHFATEFRRRFGVAPTTIAGRAR</sequence>
<dbReference type="InterPro" id="IPR009057">
    <property type="entry name" value="Homeodomain-like_sf"/>
</dbReference>
<protein>
    <recommendedName>
        <fullName evidence="3">HTH araC/xylS-type domain-containing protein</fullName>
    </recommendedName>
</protein>
<name>A0ABQ5ZWD7_9HYPH</name>
<dbReference type="Gene3D" id="1.10.10.60">
    <property type="entry name" value="Homeodomain-like"/>
    <property type="match status" value="1"/>
</dbReference>
<dbReference type="InterPro" id="IPR053142">
    <property type="entry name" value="PchR_regulatory_protein"/>
</dbReference>
<gene>
    <name evidence="4" type="ORF">GCM10007923_62330</name>
</gene>
<accession>A0ABQ5ZWD7</accession>
<evidence type="ECO:0000313" key="5">
    <source>
        <dbReference type="Proteomes" id="UP001156702"/>
    </source>
</evidence>
<dbReference type="SUPFAM" id="SSF46689">
    <property type="entry name" value="Homeodomain-like"/>
    <property type="match status" value="1"/>
</dbReference>
<evidence type="ECO:0000256" key="1">
    <source>
        <dbReference type="ARBA" id="ARBA00023015"/>
    </source>
</evidence>
<proteinExistence type="predicted"/>
<dbReference type="Pfam" id="PF12833">
    <property type="entry name" value="HTH_18"/>
    <property type="match status" value="1"/>
</dbReference>
<evidence type="ECO:0000256" key="2">
    <source>
        <dbReference type="ARBA" id="ARBA00023163"/>
    </source>
</evidence>
<dbReference type="PANTHER" id="PTHR47893:SF1">
    <property type="entry name" value="REGULATORY PROTEIN PCHR"/>
    <property type="match status" value="1"/>
</dbReference>
<dbReference type="Proteomes" id="UP001156702">
    <property type="component" value="Unassembled WGS sequence"/>
</dbReference>
<keyword evidence="5" id="KW-1185">Reference proteome</keyword>
<reference evidence="5" key="1">
    <citation type="journal article" date="2019" name="Int. J. Syst. Evol. Microbiol.">
        <title>The Global Catalogue of Microorganisms (GCM) 10K type strain sequencing project: providing services to taxonomists for standard genome sequencing and annotation.</title>
        <authorList>
            <consortium name="The Broad Institute Genomics Platform"/>
            <consortium name="The Broad Institute Genome Sequencing Center for Infectious Disease"/>
            <person name="Wu L."/>
            <person name="Ma J."/>
        </authorList>
    </citation>
    <scope>NUCLEOTIDE SEQUENCE [LARGE SCALE GENOMIC DNA]</scope>
    <source>
        <strain evidence="5">NBRC 102122</strain>
    </source>
</reference>
<dbReference type="PROSITE" id="PS01124">
    <property type="entry name" value="HTH_ARAC_FAMILY_2"/>
    <property type="match status" value="1"/>
</dbReference>